<dbReference type="GO" id="GO:0016874">
    <property type="term" value="F:ligase activity"/>
    <property type="evidence" value="ECO:0007669"/>
    <property type="project" value="UniProtKB-KW"/>
</dbReference>
<dbReference type="Proteomes" id="UP000666369">
    <property type="component" value="Unassembled WGS sequence"/>
</dbReference>
<dbReference type="PANTHER" id="PTHR11203:SF49">
    <property type="entry name" value="BLL1145 PROTEIN"/>
    <property type="match status" value="1"/>
</dbReference>
<dbReference type="RefSeq" id="WP_166100793.1">
    <property type="nucleotide sequence ID" value="NZ_JAADJT010000003.1"/>
</dbReference>
<dbReference type="InterPro" id="IPR026360">
    <property type="entry name" value="Xnuc_lig_assoc"/>
</dbReference>
<comment type="caution">
    <text evidence="2">The sequence shown here is derived from an EMBL/GenBank/DDBJ whole genome shotgun (WGS) entry which is preliminary data.</text>
</comment>
<reference evidence="3" key="2">
    <citation type="submission" date="2023-07" db="EMBL/GenBank/DDBJ databases">
        <title>Duganella aceri sp. nov., isolated from tree sap.</title>
        <authorList>
            <person name="Kim I.S."/>
        </authorList>
    </citation>
    <scope>NUCLEOTIDE SEQUENCE [LARGE SCALE GENOMIC DNA]</scope>
    <source>
        <strain evidence="3">SAP-35</strain>
    </source>
</reference>
<evidence type="ECO:0000313" key="3">
    <source>
        <dbReference type="Proteomes" id="UP000666369"/>
    </source>
</evidence>
<dbReference type="Gene3D" id="3.60.15.10">
    <property type="entry name" value="Ribonuclease Z/Hydroxyacylglutathione hydrolase-like"/>
    <property type="match status" value="1"/>
</dbReference>
<dbReference type="EC" id="3.1.-.-" evidence="2"/>
<dbReference type="InterPro" id="IPR036866">
    <property type="entry name" value="RibonucZ/Hydroxyglut_hydro"/>
</dbReference>
<dbReference type="NCBIfam" id="TIGR04122">
    <property type="entry name" value="Xnuc_lig_assoc"/>
    <property type="match status" value="1"/>
</dbReference>
<organism evidence="2 3">
    <name type="scientific">Duganella aceris</name>
    <dbReference type="NCBI Taxonomy" id="2703883"/>
    <lineage>
        <taxon>Bacteria</taxon>
        <taxon>Pseudomonadati</taxon>
        <taxon>Pseudomonadota</taxon>
        <taxon>Betaproteobacteria</taxon>
        <taxon>Burkholderiales</taxon>
        <taxon>Oxalobacteraceae</taxon>
        <taxon>Telluria group</taxon>
        <taxon>Duganella</taxon>
    </lineage>
</organism>
<proteinExistence type="predicted"/>
<sequence length="387" mass="41352">MSDMVIVRKEGLYCVPGQFYIDPWLPVDRAVITHAHGDHSRSGHRHYLAATPGVNIIKSRLGPIHIDGLAYGETVVHNGVTVSLHPAGHVLGSAQVRIEHRGEVWVASGDYKIEPDSTCAGFEPVRCDTFITESTFGLPVYRWQPQQEVYDDINAWWRANAEQGRASVMQCYSFGKAQRILSGLDPDIGPIICHGAVQTLNQVYRDEGVYLPPTVMVQDVAKNAIGTSMVIAPPAAAGSPWVKRFGDFSDAFASGWMQLRGARRRRGVDRGFVLSDHADWPGLMEAINATGAQRVIVTHGSIPVLVRWLQQQGLQASGFDTEYGDDEASEAAEPGTVDADSAGPPDAARAAGQAAPAGRADAGAGAADSSSAAHAGGDIDATEARHA</sequence>
<protein>
    <submittedName>
        <fullName evidence="2">Ligase-associated DNA damage response exonuclease</fullName>
        <ecNumber evidence="2">3.1.-.-</ecNumber>
    </submittedName>
</protein>
<feature type="compositionally biased region" description="Low complexity" evidence="1">
    <location>
        <begin position="338"/>
        <end position="379"/>
    </location>
</feature>
<keyword evidence="2" id="KW-0436">Ligase</keyword>
<keyword evidence="3" id="KW-1185">Reference proteome</keyword>
<gene>
    <name evidence="2" type="ORF">GW587_07910</name>
</gene>
<dbReference type="GO" id="GO:0004527">
    <property type="term" value="F:exonuclease activity"/>
    <property type="evidence" value="ECO:0007669"/>
    <property type="project" value="UniProtKB-KW"/>
</dbReference>
<accession>A0ABX0FHZ6</accession>
<keyword evidence="2" id="KW-0269">Exonuclease</keyword>
<keyword evidence="2" id="KW-0378">Hydrolase</keyword>
<dbReference type="InterPro" id="IPR050698">
    <property type="entry name" value="MBL"/>
</dbReference>
<evidence type="ECO:0000313" key="2">
    <source>
        <dbReference type="EMBL" id="NGZ84177.1"/>
    </source>
</evidence>
<name>A0ABX0FHZ6_9BURK</name>
<dbReference type="EMBL" id="JAADJT010000003">
    <property type="protein sequence ID" value="NGZ84177.1"/>
    <property type="molecule type" value="Genomic_DNA"/>
</dbReference>
<evidence type="ECO:0000256" key="1">
    <source>
        <dbReference type="SAM" id="MobiDB-lite"/>
    </source>
</evidence>
<keyword evidence="2" id="KW-0540">Nuclease</keyword>
<dbReference type="SUPFAM" id="SSF56281">
    <property type="entry name" value="Metallo-hydrolase/oxidoreductase"/>
    <property type="match status" value="1"/>
</dbReference>
<reference evidence="2 3" key="1">
    <citation type="submission" date="2020-01" db="EMBL/GenBank/DDBJ databases">
        <authorList>
            <person name="Lee S.D."/>
        </authorList>
    </citation>
    <scope>NUCLEOTIDE SEQUENCE [LARGE SCALE GENOMIC DNA]</scope>
    <source>
        <strain evidence="2 3">SAP-35</strain>
    </source>
</reference>
<feature type="region of interest" description="Disordered" evidence="1">
    <location>
        <begin position="319"/>
        <end position="387"/>
    </location>
</feature>
<dbReference type="PANTHER" id="PTHR11203">
    <property type="entry name" value="CLEAVAGE AND POLYADENYLATION SPECIFICITY FACTOR FAMILY MEMBER"/>
    <property type="match status" value="1"/>
</dbReference>